<organism evidence="1">
    <name type="scientific">marine metagenome</name>
    <dbReference type="NCBI Taxonomy" id="408172"/>
    <lineage>
        <taxon>unclassified sequences</taxon>
        <taxon>metagenomes</taxon>
        <taxon>ecological metagenomes</taxon>
    </lineage>
</organism>
<dbReference type="SUPFAM" id="SSF54285">
    <property type="entry name" value="MoaD/ThiS"/>
    <property type="match status" value="1"/>
</dbReference>
<dbReference type="InterPro" id="IPR012675">
    <property type="entry name" value="Beta-grasp_dom_sf"/>
</dbReference>
<dbReference type="Gene3D" id="3.10.20.30">
    <property type="match status" value="1"/>
</dbReference>
<proteinExistence type="predicted"/>
<dbReference type="AlphaFoldDB" id="A0A381S4B0"/>
<protein>
    <recommendedName>
        <fullName evidence="2">Molybdopterin synthase sulfur carrier subunit</fullName>
    </recommendedName>
</protein>
<dbReference type="EMBL" id="UINC01002577">
    <property type="protein sequence ID" value="SUZ98151.1"/>
    <property type="molecule type" value="Genomic_DNA"/>
</dbReference>
<dbReference type="InterPro" id="IPR003749">
    <property type="entry name" value="ThiS/MoaD-like"/>
</dbReference>
<reference evidence="1" key="1">
    <citation type="submission" date="2018-05" db="EMBL/GenBank/DDBJ databases">
        <authorList>
            <person name="Lanie J.A."/>
            <person name="Ng W.-L."/>
            <person name="Kazmierczak K.M."/>
            <person name="Andrzejewski T.M."/>
            <person name="Davidsen T.M."/>
            <person name="Wayne K.J."/>
            <person name="Tettelin H."/>
            <person name="Glass J.I."/>
            <person name="Rusch D."/>
            <person name="Podicherti R."/>
            <person name="Tsui H.-C.T."/>
            <person name="Winkler M.E."/>
        </authorList>
    </citation>
    <scope>NUCLEOTIDE SEQUENCE</scope>
</reference>
<sequence>MELGPGKTTKDVEDLVREHANKKLDGVLLRTAVNRIYIKEPRELKDGDEVAFIPPVQGG</sequence>
<evidence type="ECO:0000313" key="1">
    <source>
        <dbReference type="EMBL" id="SUZ98151.1"/>
    </source>
</evidence>
<dbReference type="Pfam" id="PF02597">
    <property type="entry name" value="ThiS"/>
    <property type="match status" value="1"/>
</dbReference>
<gene>
    <name evidence="1" type="ORF">METZ01_LOCUS51005</name>
</gene>
<accession>A0A381S4B0</accession>
<dbReference type="InterPro" id="IPR016155">
    <property type="entry name" value="Mopterin_synth/thiamin_S_b"/>
</dbReference>
<name>A0A381S4B0_9ZZZZ</name>
<evidence type="ECO:0008006" key="2">
    <source>
        <dbReference type="Google" id="ProtNLM"/>
    </source>
</evidence>